<keyword evidence="1" id="KW-1133">Transmembrane helix</keyword>
<organism evidence="2 3">
    <name type="scientific">Streptosporangium lutulentum</name>
    <dbReference type="NCBI Taxonomy" id="1461250"/>
    <lineage>
        <taxon>Bacteria</taxon>
        <taxon>Bacillati</taxon>
        <taxon>Actinomycetota</taxon>
        <taxon>Actinomycetes</taxon>
        <taxon>Streptosporangiales</taxon>
        <taxon>Streptosporangiaceae</taxon>
        <taxon>Streptosporangium</taxon>
    </lineage>
</organism>
<dbReference type="EMBL" id="JAUSQU010000001">
    <property type="protein sequence ID" value="MDP9843695.1"/>
    <property type="molecule type" value="Genomic_DNA"/>
</dbReference>
<keyword evidence="3" id="KW-1185">Reference proteome</keyword>
<comment type="caution">
    <text evidence="2">The sequence shown here is derived from an EMBL/GenBank/DDBJ whole genome shotgun (WGS) entry which is preliminary data.</text>
</comment>
<dbReference type="RefSeq" id="WP_307558002.1">
    <property type="nucleotide sequence ID" value="NZ_JAUSQU010000001.1"/>
</dbReference>
<keyword evidence="1" id="KW-0812">Transmembrane</keyword>
<proteinExistence type="predicted"/>
<name>A0ABT9QBD5_9ACTN</name>
<dbReference type="Proteomes" id="UP001225356">
    <property type="component" value="Unassembled WGS sequence"/>
</dbReference>
<accession>A0ABT9QBD5</accession>
<feature type="transmembrane region" description="Helical" evidence="1">
    <location>
        <begin position="93"/>
        <end position="110"/>
    </location>
</feature>
<keyword evidence="1" id="KW-0472">Membrane</keyword>
<gene>
    <name evidence="2" type="ORF">J2853_002906</name>
</gene>
<evidence type="ECO:0000256" key="1">
    <source>
        <dbReference type="SAM" id="Phobius"/>
    </source>
</evidence>
<evidence type="ECO:0000313" key="3">
    <source>
        <dbReference type="Proteomes" id="UP001225356"/>
    </source>
</evidence>
<protein>
    <submittedName>
        <fullName evidence="2">Uncharacterized protein</fullName>
    </submittedName>
</protein>
<evidence type="ECO:0000313" key="2">
    <source>
        <dbReference type="EMBL" id="MDP9843695.1"/>
    </source>
</evidence>
<sequence>MVDQVEGSYSSKDVPGGEAKHAARTLVWALLFSLSVLISLVGFLIDVYDYSWNTGESLGVDSDALLVARLIFYTAISINMLSMVIARTTSMRIASLVLGVAVIARLVSLPG</sequence>
<reference evidence="2 3" key="1">
    <citation type="submission" date="2023-07" db="EMBL/GenBank/DDBJ databases">
        <title>Sequencing the genomes of 1000 actinobacteria strains.</title>
        <authorList>
            <person name="Klenk H.-P."/>
        </authorList>
    </citation>
    <scope>NUCLEOTIDE SEQUENCE [LARGE SCALE GENOMIC DNA]</scope>
    <source>
        <strain evidence="2 3">DSM 46740</strain>
    </source>
</reference>
<feature type="transmembrane region" description="Helical" evidence="1">
    <location>
        <begin position="26"/>
        <end position="45"/>
    </location>
</feature>
<feature type="transmembrane region" description="Helical" evidence="1">
    <location>
        <begin position="65"/>
        <end position="86"/>
    </location>
</feature>